<feature type="region of interest" description="Disordered" evidence="1">
    <location>
        <begin position="48"/>
        <end position="72"/>
    </location>
</feature>
<gene>
    <name evidence="3" type="ORF">SEVIR_2G028600v2</name>
</gene>
<feature type="domain" description="F-box protein AT5G49610-like beta-propeller" evidence="2">
    <location>
        <begin position="171"/>
        <end position="364"/>
    </location>
</feature>
<dbReference type="Gramene" id="TKW30325">
    <property type="protein sequence ID" value="TKW30325"/>
    <property type="gene ID" value="SEVIR_2G028600v2"/>
</dbReference>
<name>A0A4U6VN88_SETVI</name>
<keyword evidence="4" id="KW-1185">Reference proteome</keyword>
<dbReference type="EMBL" id="CM016553">
    <property type="protein sequence ID" value="TKW30325.1"/>
    <property type="molecule type" value="Genomic_DNA"/>
</dbReference>
<dbReference type="AlphaFoldDB" id="A0A4U6VN88"/>
<dbReference type="SUPFAM" id="SSF81383">
    <property type="entry name" value="F-box domain"/>
    <property type="match status" value="1"/>
</dbReference>
<dbReference type="OMA" id="SSKMATW"/>
<protein>
    <recommendedName>
        <fullName evidence="2">F-box protein AT5G49610-like beta-propeller domain-containing protein</fullName>
    </recommendedName>
</protein>
<evidence type="ECO:0000256" key="1">
    <source>
        <dbReference type="SAM" id="MobiDB-lite"/>
    </source>
</evidence>
<dbReference type="InterPro" id="IPR036047">
    <property type="entry name" value="F-box-like_dom_sf"/>
</dbReference>
<feature type="region of interest" description="Disordered" evidence="1">
    <location>
        <begin position="1"/>
        <end position="22"/>
    </location>
</feature>
<accession>A0A4U6VN88</accession>
<dbReference type="InterPro" id="IPR056594">
    <property type="entry name" value="AT5G49610-like_b-prop"/>
</dbReference>
<evidence type="ECO:0000313" key="3">
    <source>
        <dbReference type="EMBL" id="TKW30325.1"/>
    </source>
</evidence>
<dbReference type="PANTHER" id="PTHR32133">
    <property type="entry name" value="OS07G0120400 PROTEIN"/>
    <property type="match status" value="1"/>
</dbReference>
<evidence type="ECO:0000259" key="2">
    <source>
        <dbReference type="Pfam" id="PF23635"/>
    </source>
</evidence>
<dbReference type="PANTHER" id="PTHR32133:SF408">
    <property type="entry name" value="OS07G0120400 PROTEIN"/>
    <property type="match status" value="1"/>
</dbReference>
<organism evidence="3 4">
    <name type="scientific">Setaria viridis</name>
    <name type="common">Green bristlegrass</name>
    <name type="synonym">Setaria italica subsp. viridis</name>
    <dbReference type="NCBI Taxonomy" id="4556"/>
    <lineage>
        <taxon>Eukaryota</taxon>
        <taxon>Viridiplantae</taxon>
        <taxon>Streptophyta</taxon>
        <taxon>Embryophyta</taxon>
        <taxon>Tracheophyta</taxon>
        <taxon>Spermatophyta</taxon>
        <taxon>Magnoliopsida</taxon>
        <taxon>Liliopsida</taxon>
        <taxon>Poales</taxon>
        <taxon>Poaceae</taxon>
        <taxon>PACMAD clade</taxon>
        <taxon>Panicoideae</taxon>
        <taxon>Panicodae</taxon>
        <taxon>Paniceae</taxon>
        <taxon>Cenchrinae</taxon>
        <taxon>Setaria</taxon>
    </lineage>
</organism>
<reference evidence="3" key="1">
    <citation type="submission" date="2019-03" db="EMBL/GenBank/DDBJ databases">
        <title>WGS assembly of Setaria viridis.</title>
        <authorList>
            <person name="Huang P."/>
            <person name="Jenkins J."/>
            <person name="Grimwood J."/>
            <person name="Barry K."/>
            <person name="Healey A."/>
            <person name="Mamidi S."/>
            <person name="Sreedasyam A."/>
            <person name="Shu S."/>
            <person name="Feldman M."/>
            <person name="Wu J."/>
            <person name="Yu Y."/>
            <person name="Chen C."/>
            <person name="Johnson J."/>
            <person name="Rokhsar D."/>
            <person name="Baxter I."/>
            <person name="Schmutz J."/>
            <person name="Brutnell T."/>
            <person name="Kellogg E."/>
        </authorList>
    </citation>
    <scope>NUCLEOTIDE SEQUENCE [LARGE SCALE GENOMIC DNA]</scope>
</reference>
<proteinExistence type="predicted"/>
<evidence type="ECO:0000313" key="4">
    <source>
        <dbReference type="Proteomes" id="UP000298652"/>
    </source>
</evidence>
<dbReference type="Proteomes" id="UP000298652">
    <property type="component" value="Chromosome 2"/>
</dbReference>
<dbReference type="Pfam" id="PF23635">
    <property type="entry name" value="Beta-prop_AT5G49610-like"/>
    <property type="match status" value="1"/>
</dbReference>
<sequence>MRAPAAAADGEGRDDLRSSAQGAATEIVEASTWRSWLRSSLSAAIAHAKARTPNRVPKSRPPTASRDGMSMASQSELVDDAIAEILLRLPPADPAYLIRASLVWPKPWRRVLSDPAFPRRYRAFHRTPPLLGFLRSFHASKAGGSDLFVPIATPTRIPIPFLQPPFRCQPLDCHHGRVLLDTVWGTEGNLTVWDPITGDHTELPEPDGWLYSTPAPARFSARRPAATSVTATAAPSSCTDTVARAWIYSSKMATWSPPAAFGEHSFMERKRGAIIGDGFYFLLNMGTAILKFDLGKHCLSVIGSPLVYSKSIVLMPMEDGSLGLAGLEDLALHLWSMKVNPKGVATWVQCRIIVLEQLFPTYNTNYGANVISFAEGACVLLLHADVRAFMFDLKSGRLTKLSKLGHYYDAFRFTSFYIPCPYIGGTLFIYI</sequence>